<dbReference type="GO" id="GO:0046872">
    <property type="term" value="F:metal ion binding"/>
    <property type="evidence" value="ECO:0007669"/>
    <property type="project" value="UniProtKB-KW"/>
</dbReference>
<sequence length="306" mass="34631">MQKLAHIVSALDDLFKIKQVDSDPAFRQFVPMTYEPLGVDWRGYFEPEFCTRFNGLTIRGHEDVGAVFCGVFPSEIVIDRFIQQARPGDLFFSHHALDMRMGDPRGKSQPEPFIIPIPEAQLQAMRERGLSYYSCHIPMDLNWQIGTTAAIIEIIGATIVDHVYDGEHGPYGAICELAPRSTDTLIAELIAAMDLPYEEFLGAKHNELTRIAIVAGAGTRVELYEEAQSKGAQTYVTGEIRNHIDNEIGRSRDARIMEYAKTTPMSLIGTSHAASEYLVMKTQMKAWFENVMHSDVRLLPENHWWR</sequence>
<evidence type="ECO:0000256" key="4">
    <source>
        <dbReference type="PIRSR" id="PIRSR602678-1"/>
    </source>
</evidence>
<accession>A0A402D2A4</accession>
<evidence type="ECO:0000313" key="5">
    <source>
        <dbReference type="EMBL" id="BDI30023.1"/>
    </source>
</evidence>
<proteinExistence type="inferred from homology"/>
<feature type="binding site" evidence="4">
    <location>
        <position position="95"/>
    </location>
    <ligand>
        <name>a divalent metal cation</name>
        <dbReference type="ChEBI" id="CHEBI:60240"/>
        <label>1</label>
    </ligand>
</feature>
<dbReference type="EMBL" id="AP025739">
    <property type="protein sequence ID" value="BDI30023.1"/>
    <property type="molecule type" value="Genomic_DNA"/>
</dbReference>
<dbReference type="AlphaFoldDB" id="A0A402D2A4"/>
<evidence type="ECO:0000256" key="3">
    <source>
        <dbReference type="ARBA" id="ARBA00022723"/>
    </source>
</evidence>
<dbReference type="Gene3D" id="3.40.1390.30">
    <property type="entry name" value="NIF3 (NGG1p interacting factor 3)-like"/>
    <property type="match status" value="2"/>
</dbReference>
<dbReference type="Proteomes" id="UP000287394">
    <property type="component" value="Chromosome"/>
</dbReference>
<feature type="binding site" evidence="4">
    <location>
        <position position="272"/>
    </location>
    <ligand>
        <name>a divalent metal cation</name>
        <dbReference type="ChEBI" id="CHEBI:60240"/>
        <label>1</label>
    </ligand>
</feature>
<evidence type="ECO:0000256" key="2">
    <source>
        <dbReference type="ARBA" id="ARBA00022112"/>
    </source>
</evidence>
<evidence type="ECO:0000256" key="1">
    <source>
        <dbReference type="ARBA" id="ARBA00006964"/>
    </source>
</evidence>
<dbReference type="GO" id="GO:0005737">
    <property type="term" value="C:cytoplasm"/>
    <property type="evidence" value="ECO:0007669"/>
    <property type="project" value="TreeGrafter"/>
</dbReference>
<reference evidence="5 6" key="1">
    <citation type="journal article" date="2019" name="Int. J. Syst. Evol. Microbiol.">
        <title>Capsulimonas corticalis gen. nov., sp. nov., an aerobic capsulated bacterium, of a novel bacterial order, Capsulimonadales ord. nov., of the class Armatimonadia of the phylum Armatimonadetes.</title>
        <authorList>
            <person name="Li J."/>
            <person name="Kudo C."/>
            <person name="Tonouchi A."/>
        </authorList>
    </citation>
    <scope>NUCLEOTIDE SEQUENCE [LARGE SCALE GENOMIC DNA]</scope>
    <source>
        <strain evidence="5 6">AX-7</strain>
    </source>
</reference>
<dbReference type="InterPro" id="IPR036069">
    <property type="entry name" value="DUF34/NIF3_sf"/>
</dbReference>
<feature type="binding site" evidence="4">
    <location>
        <position position="94"/>
    </location>
    <ligand>
        <name>a divalent metal cation</name>
        <dbReference type="ChEBI" id="CHEBI:60240"/>
        <label>1</label>
    </ligand>
</feature>
<dbReference type="KEGG" id="ccot:CCAX7_20740"/>
<name>A0A402D2A4_9BACT</name>
<evidence type="ECO:0000313" key="6">
    <source>
        <dbReference type="Proteomes" id="UP000287394"/>
    </source>
</evidence>
<dbReference type="RefSeq" id="WP_125206221.1">
    <property type="nucleotide sequence ID" value="NZ_AP025739.1"/>
</dbReference>
<dbReference type="PANTHER" id="PTHR13799">
    <property type="entry name" value="NGG1 INTERACTING FACTOR 3"/>
    <property type="match status" value="1"/>
</dbReference>
<feature type="binding site" evidence="4">
    <location>
        <position position="276"/>
    </location>
    <ligand>
        <name>a divalent metal cation</name>
        <dbReference type="ChEBI" id="CHEBI:60240"/>
        <label>1</label>
    </ligand>
</feature>
<dbReference type="Pfam" id="PF01784">
    <property type="entry name" value="DUF34_NIF3"/>
    <property type="match status" value="1"/>
</dbReference>
<keyword evidence="3 4" id="KW-0479">Metal-binding</keyword>
<feature type="binding site" evidence="4">
    <location>
        <position position="140"/>
    </location>
    <ligand>
        <name>a divalent metal cation</name>
        <dbReference type="ChEBI" id="CHEBI:60240"/>
        <label>1</label>
    </ligand>
</feature>
<organism evidence="5 6">
    <name type="scientific">Capsulimonas corticalis</name>
    <dbReference type="NCBI Taxonomy" id="2219043"/>
    <lineage>
        <taxon>Bacteria</taxon>
        <taxon>Bacillati</taxon>
        <taxon>Armatimonadota</taxon>
        <taxon>Armatimonadia</taxon>
        <taxon>Capsulimonadales</taxon>
        <taxon>Capsulimonadaceae</taxon>
        <taxon>Capsulimonas</taxon>
    </lineage>
</organism>
<comment type="similarity">
    <text evidence="1">Belongs to the GTP cyclohydrolase I type 2/NIF3 family.</text>
</comment>
<protein>
    <recommendedName>
        <fullName evidence="2">GTP cyclohydrolase 1 type 2 homolog</fullName>
    </recommendedName>
</protein>
<dbReference type="PANTHER" id="PTHR13799:SF14">
    <property type="entry name" value="GTP CYCLOHYDROLASE 1 TYPE 2 HOMOLOG"/>
    <property type="match status" value="1"/>
</dbReference>
<dbReference type="OrthoDB" id="12727at2"/>
<dbReference type="SUPFAM" id="SSF102705">
    <property type="entry name" value="NIF3 (NGG1p interacting factor 3)-like"/>
    <property type="match status" value="1"/>
</dbReference>
<dbReference type="InterPro" id="IPR002678">
    <property type="entry name" value="DUF34/NIF3"/>
</dbReference>
<keyword evidence="6" id="KW-1185">Reference proteome</keyword>
<gene>
    <name evidence="5" type="ORF">CCAX7_20740</name>
</gene>